<sequence length="297" mass="30851">MTAPAPTRPRRALVLLAVVFVLLAVVPGAVSLIAQGYRSTTEQTTSLASDVAMLTVRNGVGDVELVASPDDLVHVRTYAEHGLEPPALTAESTAAGVLLSARCEDLLAIECRVDYEIEVPRDFAVRVEVGSGDVAAHGLSGALALTARSGDTFLSDLSGPLTVRGDSGDVNAVQIDSDAVVVERTDGNIFLDMDTAPSDVRLWSERGDVVVGVPGAERYRVDSWAIDGETRIGVRTDASSAHAITATSGGGDVLVRTSYPFPGPLVLPDPRGDGPAPVPPRPPDPPVPPEPVLVNGG</sequence>
<gene>
    <name evidence="3" type="ORF">KDL28_12680</name>
</gene>
<feature type="compositionally biased region" description="Pro residues" evidence="1">
    <location>
        <begin position="276"/>
        <end position="291"/>
    </location>
</feature>
<feature type="domain" description="DUF4097" evidence="2">
    <location>
        <begin position="127"/>
        <end position="252"/>
    </location>
</feature>
<name>A0ABT0ZZ00_9PSEU</name>
<reference evidence="3" key="1">
    <citation type="submission" date="2021-04" db="EMBL/GenBank/DDBJ databases">
        <title>Pseudonocardia sp. nov., isolated from sandy soil of mangrove forest.</title>
        <authorList>
            <person name="Zan Z."/>
            <person name="Huang R."/>
            <person name="Liu W."/>
        </authorList>
    </citation>
    <scope>NUCLEOTIDE SEQUENCE</scope>
    <source>
        <strain evidence="3">S2-4</strain>
    </source>
</reference>
<evidence type="ECO:0000313" key="4">
    <source>
        <dbReference type="Proteomes" id="UP001165283"/>
    </source>
</evidence>
<evidence type="ECO:0000313" key="3">
    <source>
        <dbReference type="EMBL" id="MCO1655908.1"/>
    </source>
</evidence>
<dbReference type="Pfam" id="PF13349">
    <property type="entry name" value="DUF4097"/>
    <property type="match status" value="1"/>
</dbReference>
<accession>A0ABT0ZZ00</accession>
<organism evidence="3 4">
    <name type="scientific">Pseudonocardia humida</name>
    <dbReference type="NCBI Taxonomy" id="2800819"/>
    <lineage>
        <taxon>Bacteria</taxon>
        <taxon>Bacillati</taxon>
        <taxon>Actinomycetota</taxon>
        <taxon>Actinomycetes</taxon>
        <taxon>Pseudonocardiales</taxon>
        <taxon>Pseudonocardiaceae</taxon>
        <taxon>Pseudonocardia</taxon>
    </lineage>
</organism>
<evidence type="ECO:0000256" key="1">
    <source>
        <dbReference type="SAM" id="MobiDB-lite"/>
    </source>
</evidence>
<comment type="caution">
    <text evidence="3">The sequence shown here is derived from an EMBL/GenBank/DDBJ whole genome shotgun (WGS) entry which is preliminary data.</text>
</comment>
<dbReference type="Proteomes" id="UP001165283">
    <property type="component" value="Unassembled WGS sequence"/>
</dbReference>
<dbReference type="RefSeq" id="WP_252438122.1">
    <property type="nucleotide sequence ID" value="NZ_JAGSOV010000025.1"/>
</dbReference>
<keyword evidence="4" id="KW-1185">Reference proteome</keyword>
<protein>
    <submittedName>
        <fullName evidence="3">DUF4097 family beta strand repeat protein</fullName>
    </submittedName>
</protein>
<feature type="region of interest" description="Disordered" evidence="1">
    <location>
        <begin position="264"/>
        <end position="297"/>
    </location>
</feature>
<proteinExistence type="predicted"/>
<dbReference type="EMBL" id="JAGSOV010000025">
    <property type="protein sequence ID" value="MCO1655908.1"/>
    <property type="molecule type" value="Genomic_DNA"/>
</dbReference>
<dbReference type="InterPro" id="IPR025164">
    <property type="entry name" value="Toastrack_DUF4097"/>
</dbReference>
<evidence type="ECO:0000259" key="2">
    <source>
        <dbReference type="Pfam" id="PF13349"/>
    </source>
</evidence>